<dbReference type="GO" id="GO:0008270">
    <property type="term" value="F:zinc ion binding"/>
    <property type="evidence" value="ECO:0007669"/>
    <property type="project" value="UniProtKB-UniRule"/>
</dbReference>
<gene>
    <name evidence="9" type="ORF">CHIRRI_LOCUS13406</name>
</gene>
<dbReference type="GO" id="GO:0003677">
    <property type="term" value="F:DNA binding"/>
    <property type="evidence" value="ECO:0007669"/>
    <property type="project" value="InterPro"/>
</dbReference>
<evidence type="ECO:0000259" key="8">
    <source>
        <dbReference type="PROSITE" id="PS51915"/>
    </source>
</evidence>
<keyword evidence="3 5" id="KW-0862">Zinc</keyword>
<feature type="binding site" evidence="5">
    <location>
        <position position="5"/>
    </location>
    <ligand>
        <name>Zn(2+)</name>
        <dbReference type="ChEBI" id="CHEBI:29105"/>
    </ligand>
</feature>
<feature type="binding site" evidence="5">
    <location>
        <position position="50"/>
    </location>
    <ligand>
        <name>Zn(2+)</name>
        <dbReference type="ChEBI" id="CHEBI:29105"/>
    </ligand>
</feature>
<evidence type="ECO:0000256" key="2">
    <source>
        <dbReference type="ARBA" id="ARBA00022771"/>
    </source>
</evidence>
<dbReference type="InterPro" id="IPR003656">
    <property type="entry name" value="Znf_BED"/>
</dbReference>
<feature type="domain" description="ZAD" evidence="8">
    <location>
        <begin position="3"/>
        <end position="77"/>
    </location>
</feature>
<evidence type="ECO:0000313" key="9">
    <source>
        <dbReference type="EMBL" id="CAG9810593.1"/>
    </source>
</evidence>
<feature type="domain" description="C2H2-type" evidence="7">
    <location>
        <begin position="180"/>
        <end position="208"/>
    </location>
</feature>
<proteinExistence type="predicted"/>
<dbReference type="InterPro" id="IPR012934">
    <property type="entry name" value="Znf_AD"/>
</dbReference>
<dbReference type="Gene3D" id="3.40.1800.20">
    <property type="match status" value="1"/>
</dbReference>
<dbReference type="PROSITE" id="PS50157">
    <property type="entry name" value="ZINC_FINGER_C2H2_2"/>
    <property type="match status" value="2"/>
</dbReference>
<organism evidence="9 10">
    <name type="scientific">Chironomus riparius</name>
    <dbReference type="NCBI Taxonomy" id="315576"/>
    <lineage>
        <taxon>Eukaryota</taxon>
        <taxon>Metazoa</taxon>
        <taxon>Ecdysozoa</taxon>
        <taxon>Arthropoda</taxon>
        <taxon>Hexapoda</taxon>
        <taxon>Insecta</taxon>
        <taxon>Pterygota</taxon>
        <taxon>Neoptera</taxon>
        <taxon>Endopterygota</taxon>
        <taxon>Diptera</taxon>
        <taxon>Nematocera</taxon>
        <taxon>Chironomoidea</taxon>
        <taxon>Chironomidae</taxon>
        <taxon>Chironominae</taxon>
        <taxon>Chironomus</taxon>
    </lineage>
</organism>
<dbReference type="Pfam" id="PF02892">
    <property type="entry name" value="zf-BED"/>
    <property type="match status" value="1"/>
</dbReference>
<evidence type="ECO:0000256" key="3">
    <source>
        <dbReference type="ARBA" id="ARBA00022833"/>
    </source>
</evidence>
<evidence type="ECO:0000259" key="7">
    <source>
        <dbReference type="PROSITE" id="PS50157"/>
    </source>
</evidence>
<name>A0A9N9S5Q3_9DIPT</name>
<dbReference type="OrthoDB" id="10553071at2759"/>
<dbReference type="GO" id="GO:0005634">
    <property type="term" value="C:nucleus"/>
    <property type="evidence" value="ECO:0007669"/>
    <property type="project" value="InterPro"/>
</dbReference>
<evidence type="ECO:0000256" key="4">
    <source>
        <dbReference type="PROSITE-ProRule" id="PRU00042"/>
    </source>
</evidence>
<accession>A0A9N9S5Q3</accession>
<dbReference type="EMBL" id="OU895880">
    <property type="protein sequence ID" value="CAG9810593.1"/>
    <property type="molecule type" value="Genomic_DNA"/>
</dbReference>
<dbReference type="SUPFAM" id="SSF57667">
    <property type="entry name" value="beta-beta-alpha zinc fingers"/>
    <property type="match status" value="1"/>
</dbReference>
<evidence type="ECO:0000256" key="5">
    <source>
        <dbReference type="PROSITE-ProRule" id="PRU01263"/>
    </source>
</evidence>
<dbReference type="SUPFAM" id="SSF57716">
    <property type="entry name" value="Glucocorticoid receptor-like (DNA-binding domain)"/>
    <property type="match status" value="1"/>
</dbReference>
<dbReference type="PROSITE" id="PS00028">
    <property type="entry name" value="ZINC_FINGER_C2H2_1"/>
    <property type="match status" value="2"/>
</dbReference>
<dbReference type="InterPro" id="IPR013087">
    <property type="entry name" value="Znf_C2H2_type"/>
</dbReference>
<dbReference type="SMART" id="SM00868">
    <property type="entry name" value="zf-AD"/>
    <property type="match status" value="1"/>
</dbReference>
<feature type="domain" description="C2H2-type" evidence="7">
    <location>
        <begin position="211"/>
        <end position="238"/>
    </location>
</feature>
<dbReference type="SMART" id="SM00355">
    <property type="entry name" value="ZnF_C2H2"/>
    <property type="match status" value="2"/>
</dbReference>
<dbReference type="PROSITE" id="PS51915">
    <property type="entry name" value="ZAD"/>
    <property type="match status" value="1"/>
</dbReference>
<dbReference type="Pfam" id="PF07776">
    <property type="entry name" value="zf-AD"/>
    <property type="match status" value="1"/>
</dbReference>
<keyword evidence="1 5" id="KW-0479">Metal-binding</keyword>
<feature type="binding site" evidence="5">
    <location>
        <position position="53"/>
    </location>
    <ligand>
        <name>Zn(2+)</name>
        <dbReference type="ChEBI" id="CHEBI:29105"/>
    </ligand>
</feature>
<dbReference type="Proteomes" id="UP001153620">
    <property type="component" value="Chromosome 4"/>
</dbReference>
<reference evidence="9" key="1">
    <citation type="submission" date="2022-01" db="EMBL/GenBank/DDBJ databases">
        <authorList>
            <person name="King R."/>
        </authorList>
    </citation>
    <scope>NUCLEOTIDE SEQUENCE</scope>
</reference>
<evidence type="ECO:0000313" key="10">
    <source>
        <dbReference type="Proteomes" id="UP001153620"/>
    </source>
</evidence>
<feature type="region of interest" description="Disordered" evidence="6">
    <location>
        <begin position="129"/>
        <end position="152"/>
    </location>
</feature>
<feature type="binding site" evidence="5">
    <location>
        <position position="8"/>
    </location>
    <ligand>
        <name>Zn(2+)</name>
        <dbReference type="ChEBI" id="CHEBI:29105"/>
    </ligand>
</feature>
<sequence length="349" mass="39957">MNTICRLCITKTPALTSVFSFKNDRLIADMIALICPVKIDPCDSYPKSVCLSCLRIVTEAYELREKSVQSDVKLKTGMVQNLNQLELPKTTRSSNIRKSTEPAKLPEVANIKVEKDPFNSAIEFVDESFPPDDEEYESNENGNDYDDDDDDDYQEIIPVEPNVAKRLKYERIKIGEVTRVKCHYCDKIFSNTQNVKRHMITDHENKKDNSISCHLCGAYISHKTNLKRHIKMHHPEYNQQASSKHKSEHLKDIVKNSSDLTKQVFATPKKQKYMEYITITSLENDNCFKYQCLICMKDTGKSKIWSQNISNGGTSNIRRHLSTSHPDDFQKLEASINGVGLLPTLDDLK</sequence>
<keyword evidence="2 4" id="KW-0863">Zinc-finger</keyword>
<dbReference type="AlphaFoldDB" id="A0A9N9S5Q3"/>
<dbReference type="InterPro" id="IPR036236">
    <property type="entry name" value="Znf_C2H2_sf"/>
</dbReference>
<protein>
    <submittedName>
        <fullName evidence="9">Uncharacterized protein</fullName>
    </submittedName>
</protein>
<dbReference type="Gene3D" id="3.30.160.60">
    <property type="entry name" value="Classic Zinc Finger"/>
    <property type="match status" value="1"/>
</dbReference>
<reference evidence="9" key="2">
    <citation type="submission" date="2022-10" db="EMBL/GenBank/DDBJ databases">
        <authorList>
            <consortium name="ENA_rothamsted_submissions"/>
            <consortium name="culmorum"/>
            <person name="King R."/>
        </authorList>
    </citation>
    <scope>NUCLEOTIDE SEQUENCE</scope>
</reference>
<evidence type="ECO:0000256" key="1">
    <source>
        <dbReference type="ARBA" id="ARBA00022723"/>
    </source>
</evidence>
<keyword evidence="10" id="KW-1185">Reference proteome</keyword>
<evidence type="ECO:0000256" key="6">
    <source>
        <dbReference type="SAM" id="MobiDB-lite"/>
    </source>
</evidence>